<evidence type="ECO:0000259" key="1">
    <source>
        <dbReference type="Pfam" id="PF21787"/>
    </source>
</evidence>
<dbReference type="Proteomes" id="UP001497382">
    <property type="component" value="Unassembled WGS sequence"/>
</dbReference>
<feature type="domain" description="Transposable element P transposase-like RNase H" evidence="1">
    <location>
        <begin position="3"/>
        <end position="53"/>
    </location>
</feature>
<reference evidence="2 3" key="1">
    <citation type="submission" date="2024-04" db="EMBL/GenBank/DDBJ databases">
        <authorList>
            <person name="Rising A."/>
            <person name="Reimegard J."/>
            <person name="Sonavane S."/>
            <person name="Akerstrom W."/>
            <person name="Nylinder S."/>
            <person name="Hedman E."/>
            <person name="Kallberg Y."/>
        </authorList>
    </citation>
    <scope>NUCLEOTIDE SEQUENCE [LARGE SCALE GENOMIC DNA]</scope>
</reference>
<keyword evidence="3" id="KW-1185">Reference proteome</keyword>
<comment type="caution">
    <text evidence="2">The sequence shown here is derived from an EMBL/GenBank/DDBJ whole genome shotgun (WGS) entry which is preliminary data.</text>
</comment>
<evidence type="ECO:0000313" key="2">
    <source>
        <dbReference type="EMBL" id="CAL1274056.1"/>
    </source>
</evidence>
<evidence type="ECO:0000313" key="3">
    <source>
        <dbReference type="Proteomes" id="UP001497382"/>
    </source>
</evidence>
<dbReference type="AlphaFoldDB" id="A0AAV1ZS66"/>
<name>A0AAV1ZS66_9ARAC</name>
<sequence>MFKNPIVRMSESGKLCVLTIDEMSIKPAYGYAANLDCVDGFISFIGRITKDNQHLQH</sequence>
<dbReference type="InterPro" id="IPR048365">
    <property type="entry name" value="TNP-like_RNaseH_N"/>
</dbReference>
<organism evidence="2 3">
    <name type="scientific">Larinioides sclopetarius</name>
    <dbReference type="NCBI Taxonomy" id="280406"/>
    <lineage>
        <taxon>Eukaryota</taxon>
        <taxon>Metazoa</taxon>
        <taxon>Ecdysozoa</taxon>
        <taxon>Arthropoda</taxon>
        <taxon>Chelicerata</taxon>
        <taxon>Arachnida</taxon>
        <taxon>Araneae</taxon>
        <taxon>Araneomorphae</taxon>
        <taxon>Entelegynae</taxon>
        <taxon>Araneoidea</taxon>
        <taxon>Araneidae</taxon>
        <taxon>Larinioides</taxon>
    </lineage>
</organism>
<dbReference type="EMBL" id="CAXIEN010000073">
    <property type="protein sequence ID" value="CAL1274056.1"/>
    <property type="molecule type" value="Genomic_DNA"/>
</dbReference>
<dbReference type="Pfam" id="PF21787">
    <property type="entry name" value="TNP-like_RNaseH_N"/>
    <property type="match status" value="1"/>
</dbReference>
<proteinExistence type="predicted"/>
<gene>
    <name evidence="2" type="ORF">LARSCL_LOCUS7250</name>
</gene>
<accession>A0AAV1ZS66</accession>
<protein>
    <recommendedName>
        <fullName evidence="1">Transposable element P transposase-like RNase H domain-containing protein</fullName>
    </recommendedName>
</protein>